<feature type="coiled-coil region" evidence="1">
    <location>
        <begin position="41"/>
        <end position="68"/>
    </location>
</feature>
<comment type="caution">
    <text evidence="3">The sequence shown here is derived from an EMBL/GenBank/DDBJ whole genome shotgun (WGS) entry which is preliminary data.</text>
</comment>
<accession>A0A8J2BN42</accession>
<dbReference type="Proteomes" id="UP000663859">
    <property type="component" value="Unassembled WGS sequence"/>
</dbReference>
<protein>
    <submittedName>
        <fullName evidence="3">Uncharacterized protein</fullName>
    </submittedName>
</protein>
<dbReference type="AlphaFoldDB" id="A0A8J2BN42"/>
<evidence type="ECO:0000313" key="4">
    <source>
        <dbReference type="Proteomes" id="UP000663859"/>
    </source>
</evidence>
<organism evidence="3 4">
    <name type="scientific">Candidatus Methylacidithermus pantelleriae</name>
    <dbReference type="NCBI Taxonomy" id="2744239"/>
    <lineage>
        <taxon>Bacteria</taxon>
        <taxon>Pseudomonadati</taxon>
        <taxon>Verrucomicrobiota</taxon>
        <taxon>Methylacidiphilae</taxon>
        <taxon>Methylacidiphilales</taxon>
        <taxon>Methylacidiphilaceae</taxon>
        <taxon>Candidatus Methylacidithermus</taxon>
    </lineage>
</organism>
<evidence type="ECO:0000313" key="3">
    <source>
        <dbReference type="EMBL" id="CAF0694964.1"/>
    </source>
</evidence>
<proteinExistence type="predicted"/>
<feature type="transmembrane region" description="Helical" evidence="2">
    <location>
        <begin position="12"/>
        <end position="36"/>
    </location>
</feature>
<name>A0A8J2BN42_9BACT</name>
<evidence type="ECO:0000256" key="1">
    <source>
        <dbReference type="SAM" id="Coils"/>
    </source>
</evidence>
<dbReference type="EMBL" id="CAJNOB010000010">
    <property type="protein sequence ID" value="CAF0694964.1"/>
    <property type="molecule type" value="Genomic_DNA"/>
</dbReference>
<keyword evidence="4" id="KW-1185">Reference proteome</keyword>
<evidence type="ECO:0000256" key="2">
    <source>
        <dbReference type="SAM" id="Phobius"/>
    </source>
</evidence>
<keyword evidence="2" id="KW-0812">Transmembrane</keyword>
<keyword evidence="1" id="KW-0175">Coiled coil</keyword>
<sequence length="121" mass="13768">MGKNRAKGEYGLRWATVIQWVVAFGVLSALGLNYVWLKNEILRLSGEIGALEKELEGWNRRNARWEANIGVLLASSELERKVREWHLGLVPLGELEVIAMDRVQEAPKSRRAEPVRSHPAR</sequence>
<gene>
    <name evidence="3" type="ORF">MPNT_180011</name>
</gene>
<keyword evidence="2" id="KW-0472">Membrane</keyword>
<reference evidence="3" key="1">
    <citation type="submission" date="2021-02" db="EMBL/GenBank/DDBJ databases">
        <authorList>
            <person name="Cremers G."/>
            <person name="Picone N."/>
        </authorList>
    </citation>
    <scope>NUCLEOTIDE SEQUENCE</scope>
    <source>
        <strain evidence="3">PQ17</strain>
    </source>
</reference>
<keyword evidence="2" id="KW-1133">Transmembrane helix</keyword>